<dbReference type="PANTHER" id="PTHR32183:SF11">
    <property type="entry name" value="THIOL METHYLTRANSFERASE 2-RELATED"/>
    <property type="match status" value="1"/>
</dbReference>
<dbReference type="AlphaFoldDB" id="A0A1Q3EPJ8"/>
<dbReference type="SUPFAM" id="SSF53335">
    <property type="entry name" value="S-adenosyl-L-methionine-dependent methyltransferases"/>
    <property type="match status" value="1"/>
</dbReference>
<reference evidence="5 6" key="2">
    <citation type="submission" date="2017-02" db="EMBL/GenBank/DDBJ databases">
        <title>A genome survey and senescence transcriptome analysis in Lentinula edodes.</title>
        <authorList>
            <person name="Sakamoto Y."/>
            <person name="Nakade K."/>
            <person name="Sato S."/>
            <person name="Yoshida Y."/>
            <person name="Miyazaki K."/>
            <person name="Natsume S."/>
            <person name="Konno N."/>
        </authorList>
    </citation>
    <scope>NUCLEOTIDE SEQUENCE [LARGE SCALE GENOMIC DNA]</scope>
    <source>
        <strain evidence="5 6">NBRC 111202</strain>
    </source>
</reference>
<gene>
    <name evidence="5" type="ORF">LENED_011259</name>
</gene>
<evidence type="ECO:0000256" key="3">
    <source>
        <dbReference type="ARBA" id="ARBA00022679"/>
    </source>
</evidence>
<proteinExistence type="predicted"/>
<accession>A0A1Q3EPJ8</accession>
<dbReference type="EMBL" id="BDGU01001021">
    <property type="protein sequence ID" value="GAW09128.1"/>
    <property type="molecule type" value="Genomic_DNA"/>
</dbReference>
<dbReference type="PANTHER" id="PTHR32183">
    <property type="match status" value="1"/>
</dbReference>
<dbReference type="Gene3D" id="3.40.50.150">
    <property type="entry name" value="Vaccinia Virus protein VP39"/>
    <property type="match status" value="1"/>
</dbReference>
<keyword evidence="2 5" id="KW-0489">Methyltransferase</keyword>
<evidence type="ECO:0000313" key="6">
    <source>
        <dbReference type="Proteomes" id="UP000188533"/>
    </source>
</evidence>
<dbReference type="Pfam" id="PF05724">
    <property type="entry name" value="TPMT"/>
    <property type="match status" value="1"/>
</dbReference>
<dbReference type="PROSITE" id="PS51585">
    <property type="entry name" value="SAM_MT_TPMT"/>
    <property type="match status" value="1"/>
</dbReference>
<evidence type="ECO:0000313" key="5">
    <source>
        <dbReference type="EMBL" id="GAW09128.1"/>
    </source>
</evidence>
<organism evidence="5 6">
    <name type="scientific">Lentinula edodes</name>
    <name type="common">Shiitake mushroom</name>
    <name type="synonym">Lentinus edodes</name>
    <dbReference type="NCBI Taxonomy" id="5353"/>
    <lineage>
        <taxon>Eukaryota</taxon>
        <taxon>Fungi</taxon>
        <taxon>Dikarya</taxon>
        <taxon>Basidiomycota</taxon>
        <taxon>Agaricomycotina</taxon>
        <taxon>Agaricomycetes</taxon>
        <taxon>Agaricomycetidae</taxon>
        <taxon>Agaricales</taxon>
        <taxon>Marasmiineae</taxon>
        <taxon>Omphalotaceae</taxon>
        <taxon>Lentinula</taxon>
    </lineage>
</organism>
<sequence>MADDHPLGNRVGDMRSILTEDPQTWDILWKQKVTPWDSGEIQPPLRQVVESGEIPFTKGGRALVPGCGRGYDTIYLASALGHDTIGLDASATAVEAANQLAQSSSLDLDLVSKIHFEVADFFKYEVPEDRKFDLIYDYTFFVAIPPSKRSLWGSQINSLIKPGGYLITLMFPHVPVHDPQPYAAGPPFYSNFTSYEEVLRVGGSEWEVVLNKIPDDDTLLDVHKGKDRIVVWKRTA</sequence>
<evidence type="ECO:0000256" key="1">
    <source>
        <dbReference type="ARBA" id="ARBA00022553"/>
    </source>
</evidence>
<name>A0A1Q3EPJ8_LENED</name>
<evidence type="ECO:0000256" key="2">
    <source>
        <dbReference type="ARBA" id="ARBA00022603"/>
    </source>
</evidence>
<dbReference type="CDD" id="cd02440">
    <property type="entry name" value="AdoMet_MTases"/>
    <property type="match status" value="1"/>
</dbReference>
<reference evidence="5 6" key="1">
    <citation type="submission" date="2016-08" db="EMBL/GenBank/DDBJ databases">
        <authorList>
            <consortium name="Lentinula edodes genome sequencing consortium"/>
            <person name="Sakamoto Y."/>
            <person name="Nakade K."/>
            <person name="Sato S."/>
            <person name="Yoshida Y."/>
            <person name="Miyazaki K."/>
            <person name="Natsume S."/>
            <person name="Konno N."/>
        </authorList>
    </citation>
    <scope>NUCLEOTIDE SEQUENCE [LARGE SCALE GENOMIC DNA]</scope>
    <source>
        <strain evidence="5 6">NBRC 111202</strain>
    </source>
</reference>
<keyword evidence="3 5" id="KW-0808">Transferase</keyword>
<dbReference type="Proteomes" id="UP000188533">
    <property type="component" value="Unassembled WGS sequence"/>
</dbReference>
<dbReference type="GO" id="GO:0032259">
    <property type="term" value="P:methylation"/>
    <property type="evidence" value="ECO:0007669"/>
    <property type="project" value="UniProtKB-KW"/>
</dbReference>
<keyword evidence="1" id="KW-0597">Phosphoprotein</keyword>
<dbReference type="GO" id="GO:0008757">
    <property type="term" value="F:S-adenosylmethionine-dependent methyltransferase activity"/>
    <property type="evidence" value="ECO:0007669"/>
    <property type="project" value="InterPro"/>
</dbReference>
<keyword evidence="4" id="KW-0949">S-adenosyl-L-methionine</keyword>
<evidence type="ECO:0000256" key="4">
    <source>
        <dbReference type="ARBA" id="ARBA00022691"/>
    </source>
</evidence>
<dbReference type="InterPro" id="IPR008854">
    <property type="entry name" value="TPMT"/>
</dbReference>
<comment type="caution">
    <text evidence="5">The sequence shown here is derived from an EMBL/GenBank/DDBJ whole genome shotgun (WGS) entry which is preliminary data.</text>
</comment>
<dbReference type="STRING" id="5353.A0A1Q3EPJ8"/>
<dbReference type="InterPro" id="IPR029063">
    <property type="entry name" value="SAM-dependent_MTases_sf"/>
</dbReference>
<keyword evidence="6" id="KW-1185">Reference proteome</keyword>
<protein>
    <submittedName>
        <fullName evidence="5">S-adenosyl-L-methionine-dependent methyltransferase</fullName>
    </submittedName>
</protein>